<proteinExistence type="predicted"/>
<keyword evidence="2" id="KW-1133">Transmembrane helix</keyword>
<accession>A0A067REG7</accession>
<keyword evidence="2" id="KW-0812">Transmembrane</keyword>
<evidence type="ECO:0000256" key="1">
    <source>
        <dbReference type="SAM" id="MobiDB-lite"/>
    </source>
</evidence>
<protein>
    <submittedName>
        <fullName evidence="3">Uncharacterized protein</fullName>
    </submittedName>
</protein>
<feature type="compositionally biased region" description="Basic and acidic residues" evidence="1">
    <location>
        <begin position="102"/>
        <end position="112"/>
    </location>
</feature>
<feature type="compositionally biased region" description="Polar residues" evidence="1">
    <location>
        <begin position="227"/>
        <end position="237"/>
    </location>
</feature>
<evidence type="ECO:0000313" key="4">
    <source>
        <dbReference type="Proteomes" id="UP000027135"/>
    </source>
</evidence>
<dbReference type="EMBL" id="KK852686">
    <property type="protein sequence ID" value="KDR18469.1"/>
    <property type="molecule type" value="Genomic_DNA"/>
</dbReference>
<keyword evidence="4" id="KW-1185">Reference proteome</keyword>
<feature type="compositionally biased region" description="Polar residues" evidence="1">
    <location>
        <begin position="85"/>
        <end position="99"/>
    </location>
</feature>
<evidence type="ECO:0000256" key="2">
    <source>
        <dbReference type="SAM" id="Phobius"/>
    </source>
</evidence>
<sequence>MIQSAGGQEPERTSLQTKSKRWSLRLRLGIKIFGIELEECTCLKCGQPANICSIEILVLFFFAGVYLFIVSVILMTLAFSTRNDTSAVGQRHTGTQRSQAPDLHDSQSDAHTHPRQSTPVAGVSNFDLASRLRELNGDEDPSTSYMSGEVLRHQHTSSRPVAPLVGMSFNTTATERVRSRSTNFEASRLDFPGHNTPASHGEDSFSSGYSRRDRSCPIGRQIAGPHTPSNASRRVSSKIIQHNLQPAQYWV</sequence>
<organism evidence="3 4">
    <name type="scientific">Zootermopsis nevadensis</name>
    <name type="common">Dampwood termite</name>
    <dbReference type="NCBI Taxonomy" id="136037"/>
    <lineage>
        <taxon>Eukaryota</taxon>
        <taxon>Metazoa</taxon>
        <taxon>Ecdysozoa</taxon>
        <taxon>Arthropoda</taxon>
        <taxon>Hexapoda</taxon>
        <taxon>Insecta</taxon>
        <taxon>Pterygota</taxon>
        <taxon>Neoptera</taxon>
        <taxon>Polyneoptera</taxon>
        <taxon>Dictyoptera</taxon>
        <taxon>Blattodea</taxon>
        <taxon>Blattoidea</taxon>
        <taxon>Termitoidae</taxon>
        <taxon>Termopsidae</taxon>
        <taxon>Zootermopsis</taxon>
    </lineage>
</organism>
<dbReference type="Proteomes" id="UP000027135">
    <property type="component" value="Unassembled WGS sequence"/>
</dbReference>
<reference evidence="3 4" key="1">
    <citation type="journal article" date="2014" name="Nat. Commun.">
        <title>Molecular traces of alternative social organization in a termite genome.</title>
        <authorList>
            <person name="Terrapon N."/>
            <person name="Li C."/>
            <person name="Robertson H.M."/>
            <person name="Ji L."/>
            <person name="Meng X."/>
            <person name="Booth W."/>
            <person name="Chen Z."/>
            <person name="Childers C.P."/>
            <person name="Glastad K.M."/>
            <person name="Gokhale K."/>
            <person name="Gowin J."/>
            <person name="Gronenberg W."/>
            <person name="Hermansen R.A."/>
            <person name="Hu H."/>
            <person name="Hunt B.G."/>
            <person name="Huylmans A.K."/>
            <person name="Khalil S.M."/>
            <person name="Mitchell R.D."/>
            <person name="Munoz-Torres M.C."/>
            <person name="Mustard J.A."/>
            <person name="Pan H."/>
            <person name="Reese J.T."/>
            <person name="Scharf M.E."/>
            <person name="Sun F."/>
            <person name="Vogel H."/>
            <person name="Xiao J."/>
            <person name="Yang W."/>
            <person name="Yang Z."/>
            <person name="Yang Z."/>
            <person name="Zhou J."/>
            <person name="Zhu J."/>
            <person name="Brent C.S."/>
            <person name="Elsik C.G."/>
            <person name="Goodisman M.A."/>
            <person name="Liberles D.A."/>
            <person name="Roe R.M."/>
            <person name="Vargo E.L."/>
            <person name="Vilcinskas A."/>
            <person name="Wang J."/>
            <person name="Bornberg-Bauer E."/>
            <person name="Korb J."/>
            <person name="Zhang G."/>
            <person name="Liebig J."/>
        </authorList>
    </citation>
    <scope>NUCLEOTIDE SEQUENCE [LARGE SCALE GENOMIC DNA]</scope>
    <source>
        <tissue evidence="3">Whole organism</tissue>
    </source>
</reference>
<feature type="transmembrane region" description="Helical" evidence="2">
    <location>
        <begin position="56"/>
        <end position="79"/>
    </location>
</feature>
<dbReference type="AlphaFoldDB" id="A0A067REG7"/>
<feature type="region of interest" description="Disordered" evidence="1">
    <location>
        <begin position="187"/>
        <end position="237"/>
    </location>
</feature>
<feature type="region of interest" description="Disordered" evidence="1">
    <location>
        <begin position="85"/>
        <end position="123"/>
    </location>
</feature>
<name>A0A067REG7_ZOONE</name>
<dbReference type="InParanoid" id="A0A067REG7"/>
<evidence type="ECO:0000313" key="3">
    <source>
        <dbReference type="EMBL" id="KDR18469.1"/>
    </source>
</evidence>
<keyword evidence="2" id="KW-0472">Membrane</keyword>
<gene>
    <name evidence="3" type="ORF">L798_07472</name>
</gene>